<evidence type="ECO:0000259" key="1">
    <source>
        <dbReference type="Pfam" id="PF13460"/>
    </source>
</evidence>
<organism evidence="2 3">
    <name type="scientific">Pseudoduganella guangdongensis</name>
    <dbReference type="NCBI Taxonomy" id="2692179"/>
    <lineage>
        <taxon>Bacteria</taxon>
        <taxon>Pseudomonadati</taxon>
        <taxon>Pseudomonadota</taxon>
        <taxon>Betaproteobacteria</taxon>
        <taxon>Burkholderiales</taxon>
        <taxon>Oxalobacteraceae</taxon>
        <taxon>Telluria group</taxon>
        <taxon>Pseudoduganella</taxon>
    </lineage>
</organism>
<dbReference type="PANTHER" id="PTHR14097:SF7">
    <property type="entry name" value="OXIDOREDUCTASE HTATIP2"/>
    <property type="match status" value="1"/>
</dbReference>
<dbReference type="Pfam" id="PF13460">
    <property type="entry name" value="NAD_binding_10"/>
    <property type="match status" value="1"/>
</dbReference>
<name>A0A6N9HGM2_9BURK</name>
<gene>
    <name evidence="2" type="ORF">GTP41_09015</name>
</gene>
<comment type="caution">
    <text evidence="2">The sequence shown here is derived from an EMBL/GenBank/DDBJ whole genome shotgun (WGS) entry which is preliminary data.</text>
</comment>
<dbReference type="PANTHER" id="PTHR14097">
    <property type="entry name" value="OXIDOREDUCTASE HTATIP2"/>
    <property type="match status" value="1"/>
</dbReference>
<accession>A0A6N9HGM2</accession>
<evidence type="ECO:0000313" key="2">
    <source>
        <dbReference type="EMBL" id="MYN02243.1"/>
    </source>
</evidence>
<dbReference type="InterPro" id="IPR036291">
    <property type="entry name" value="NAD(P)-bd_dom_sf"/>
</dbReference>
<sequence length="211" mass="22495">MTKLLIVGATGLVGREVLRMALESPAVSAVVAPARRRLAPHPKLTAPVVDFDQLPAMEPWWQADAVICALGTTIKLAGSQEAFRKVDYGYPMAVARLARQHGTPAFVLNSALGADAGSGVFYNRVKGEVEHGLRSLAFPSLVIVRPGLIGGAREEFRPGERALAAVLTALGPVLPRAWRINPASCIARAMLEAALHPQPGEHIISSDRMTI</sequence>
<dbReference type="EMBL" id="WWCJ01000005">
    <property type="protein sequence ID" value="MYN02243.1"/>
    <property type="molecule type" value="Genomic_DNA"/>
</dbReference>
<dbReference type="RefSeq" id="WP_161025234.1">
    <property type="nucleotide sequence ID" value="NZ_WWCJ01000005.1"/>
</dbReference>
<keyword evidence="3" id="KW-1185">Reference proteome</keyword>
<dbReference type="SUPFAM" id="SSF51735">
    <property type="entry name" value="NAD(P)-binding Rossmann-fold domains"/>
    <property type="match status" value="1"/>
</dbReference>
<feature type="domain" description="NAD(P)-binding" evidence="1">
    <location>
        <begin position="8"/>
        <end position="121"/>
    </location>
</feature>
<evidence type="ECO:0000313" key="3">
    <source>
        <dbReference type="Proteomes" id="UP000448575"/>
    </source>
</evidence>
<dbReference type="AlphaFoldDB" id="A0A6N9HGM2"/>
<dbReference type="Proteomes" id="UP000448575">
    <property type="component" value="Unassembled WGS sequence"/>
</dbReference>
<dbReference type="Gene3D" id="3.40.50.720">
    <property type="entry name" value="NAD(P)-binding Rossmann-like Domain"/>
    <property type="match status" value="1"/>
</dbReference>
<dbReference type="InterPro" id="IPR016040">
    <property type="entry name" value="NAD(P)-bd_dom"/>
</dbReference>
<reference evidence="2 3" key="1">
    <citation type="submission" date="2019-12" db="EMBL/GenBank/DDBJ databases">
        <title>Novel species isolated from a subtropical stream in China.</title>
        <authorList>
            <person name="Lu H."/>
        </authorList>
    </citation>
    <scope>NUCLEOTIDE SEQUENCE [LARGE SCALE GENOMIC DNA]</scope>
    <source>
        <strain evidence="2 3">DS3</strain>
    </source>
</reference>
<proteinExistence type="predicted"/>
<protein>
    <submittedName>
        <fullName evidence="2">NAD(P)H-binding protein</fullName>
    </submittedName>
</protein>